<evidence type="ECO:0000313" key="2">
    <source>
        <dbReference type="Proteomes" id="UP000015241"/>
    </source>
</evidence>
<dbReference type="InParanoid" id="S8DJI3"/>
<sequence length="62" mass="6579">MTRLRIWLGNTEEAARHVDLAIAGAPPKTKGPTHDAQALVAVPDVRTAQLIVARAEDGIPPT</sequence>
<dbReference type="Proteomes" id="UP000015241">
    <property type="component" value="Unassembled WGS sequence"/>
</dbReference>
<dbReference type="AlphaFoldDB" id="S8DJI3"/>
<organism evidence="1 2">
    <name type="scientific">Fomitopsis schrenkii</name>
    <name type="common">Brown rot fungus</name>
    <dbReference type="NCBI Taxonomy" id="2126942"/>
    <lineage>
        <taxon>Eukaryota</taxon>
        <taxon>Fungi</taxon>
        <taxon>Dikarya</taxon>
        <taxon>Basidiomycota</taxon>
        <taxon>Agaricomycotina</taxon>
        <taxon>Agaricomycetes</taxon>
        <taxon>Polyporales</taxon>
        <taxon>Fomitopsis</taxon>
    </lineage>
</organism>
<keyword evidence="2" id="KW-1185">Reference proteome</keyword>
<protein>
    <submittedName>
        <fullName evidence="1">Uncharacterized protein</fullName>
    </submittedName>
</protein>
<gene>
    <name evidence="1" type="ORF">FOMPIDRAFT_1055732</name>
</gene>
<accession>S8DJI3</accession>
<reference evidence="1 2" key="1">
    <citation type="journal article" date="2012" name="Science">
        <title>The Paleozoic origin of enzymatic lignin decomposition reconstructed from 31 fungal genomes.</title>
        <authorList>
            <person name="Floudas D."/>
            <person name="Binder M."/>
            <person name="Riley R."/>
            <person name="Barry K."/>
            <person name="Blanchette R.A."/>
            <person name="Henrissat B."/>
            <person name="Martinez A.T."/>
            <person name="Otillar R."/>
            <person name="Spatafora J.W."/>
            <person name="Yadav J.S."/>
            <person name="Aerts A."/>
            <person name="Benoit I."/>
            <person name="Boyd A."/>
            <person name="Carlson A."/>
            <person name="Copeland A."/>
            <person name="Coutinho P.M."/>
            <person name="de Vries R.P."/>
            <person name="Ferreira P."/>
            <person name="Findley K."/>
            <person name="Foster B."/>
            <person name="Gaskell J."/>
            <person name="Glotzer D."/>
            <person name="Gorecki P."/>
            <person name="Heitman J."/>
            <person name="Hesse C."/>
            <person name="Hori C."/>
            <person name="Igarashi K."/>
            <person name="Jurgens J.A."/>
            <person name="Kallen N."/>
            <person name="Kersten P."/>
            <person name="Kohler A."/>
            <person name="Kuees U."/>
            <person name="Kumar T.K.A."/>
            <person name="Kuo A."/>
            <person name="LaButti K."/>
            <person name="Larrondo L.F."/>
            <person name="Lindquist E."/>
            <person name="Ling A."/>
            <person name="Lombard V."/>
            <person name="Lucas S."/>
            <person name="Lundell T."/>
            <person name="Martin R."/>
            <person name="McLaughlin D.J."/>
            <person name="Morgenstern I."/>
            <person name="Morin E."/>
            <person name="Murat C."/>
            <person name="Nagy L.G."/>
            <person name="Nolan M."/>
            <person name="Ohm R.A."/>
            <person name="Patyshakuliyeva A."/>
            <person name="Rokas A."/>
            <person name="Ruiz-Duenas F.J."/>
            <person name="Sabat G."/>
            <person name="Salamov A."/>
            <person name="Samejima M."/>
            <person name="Schmutz J."/>
            <person name="Slot J.C."/>
            <person name="St John F."/>
            <person name="Stenlid J."/>
            <person name="Sun H."/>
            <person name="Sun S."/>
            <person name="Syed K."/>
            <person name="Tsang A."/>
            <person name="Wiebenga A."/>
            <person name="Young D."/>
            <person name="Pisabarro A."/>
            <person name="Eastwood D.C."/>
            <person name="Martin F."/>
            <person name="Cullen D."/>
            <person name="Grigoriev I.V."/>
            <person name="Hibbett D.S."/>
        </authorList>
    </citation>
    <scope>NUCLEOTIDE SEQUENCE</scope>
    <source>
        <strain evidence="2">FP-58527</strain>
    </source>
</reference>
<evidence type="ECO:0000313" key="1">
    <source>
        <dbReference type="EMBL" id="EPS93706.1"/>
    </source>
</evidence>
<proteinExistence type="predicted"/>
<dbReference type="HOGENOM" id="CLU_2904209_0_0_1"/>
<name>S8DJI3_FOMSC</name>
<dbReference type="EMBL" id="KE504260">
    <property type="protein sequence ID" value="EPS93706.1"/>
    <property type="molecule type" value="Genomic_DNA"/>
</dbReference>